<keyword evidence="2 3" id="KW-0378">Hydrolase</keyword>
<organism evidence="4 5">
    <name type="scientific">Microcoleus anatoxicus PTRS2</name>
    <dbReference type="NCBI Taxonomy" id="2705321"/>
    <lineage>
        <taxon>Bacteria</taxon>
        <taxon>Bacillati</taxon>
        <taxon>Cyanobacteriota</taxon>
        <taxon>Cyanophyceae</taxon>
        <taxon>Oscillatoriophycideae</taxon>
        <taxon>Oscillatoriales</taxon>
        <taxon>Microcoleaceae</taxon>
        <taxon>Microcoleus</taxon>
        <taxon>Microcoleus anatoxicus</taxon>
    </lineage>
</organism>
<dbReference type="HAMAP" id="MF_00528">
    <property type="entry name" value="Maf"/>
    <property type="match status" value="1"/>
</dbReference>
<dbReference type="PANTHER" id="PTHR43213">
    <property type="entry name" value="BIFUNCTIONAL DTTP/UTP PYROPHOSPHATASE/METHYLTRANSFERASE PROTEIN-RELATED"/>
    <property type="match status" value="1"/>
</dbReference>
<comment type="cofactor">
    <cofactor evidence="1 3">
        <name>a divalent metal cation</name>
        <dbReference type="ChEBI" id="CHEBI:60240"/>
    </cofactor>
</comment>
<dbReference type="SUPFAM" id="SSF52972">
    <property type="entry name" value="ITPase-like"/>
    <property type="match status" value="1"/>
</dbReference>
<name>A0ABU8YTV2_9CYAN</name>
<proteinExistence type="inferred from homology"/>
<dbReference type="EMBL" id="JBBLXS010000462">
    <property type="protein sequence ID" value="MEK0187897.1"/>
    <property type="molecule type" value="Genomic_DNA"/>
</dbReference>
<evidence type="ECO:0000256" key="3">
    <source>
        <dbReference type="HAMAP-Rule" id="MF_00528"/>
    </source>
</evidence>
<dbReference type="EC" id="3.6.1.9" evidence="3"/>
<dbReference type="PIRSF" id="PIRSF006305">
    <property type="entry name" value="Maf"/>
    <property type="match status" value="1"/>
</dbReference>
<evidence type="ECO:0000256" key="1">
    <source>
        <dbReference type="ARBA" id="ARBA00001968"/>
    </source>
</evidence>
<feature type="active site" description="Proton acceptor" evidence="3">
    <location>
        <position position="82"/>
    </location>
</feature>
<comment type="similarity">
    <text evidence="3">Belongs to the Maf family.</text>
</comment>
<dbReference type="PANTHER" id="PTHR43213:SF5">
    <property type="entry name" value="BIFUNCTIONAL DTTP_UTP PYROPHOSPHATASE_METHYLTRANSFERASE PROTEIN-RELATED"/>
    <property type="match status" value="1"/>
</dbReference>
<keyword evidence="3" id="KW-0963">Cytoplasm</keyword>
<sequence length="215" mass="23553">MRTPTFVLASASPARQKLLQNAGIKAVICPSDFDEGQIEMRDAAKLVQVLAEGKADAVAEFLRANSHPQIPHPNSCLVLGCDSILVIDGEIHGKPQDAEEAISRWQQMRGKVGELYTGHALIDRRFDDLNEAMDRSIVRCQVTKVHFAEVTSRQIAAYVATGEPLACAGCFALEGKGGFFIEKIEGCHTNVIGLSLPLLREMLRELGYDVADFWS</sequence>
<evidence type="ECO:0000256" key="2">
    <source>
        <dbReference type="ARBA" id="ARBA00022801"/>
    </source>
</evidence>
<dbReference type="Gene3D" id="3.90.950.10">
    <property type="match status" value="1"/>
</dbReference>
<accession>A0ABU8YTV2</accession>
<dbReference type="GO" id="GO:0016787">
    <property type="term" value="F:hydrolase activity"/>
    <property type="evidence" value="ECO:0007669"/>
    <property type="project" value="UniProtKB-KW"/>
</dbReference>
<comment type="function">
    <text evidence="3">Nucleoside triphosphate pyrophosphatase. May have a dual role in cell division arrest and in preventing the incorporation of modified nucleotides into cellular nucleic acids.</text>
</comment>
<comment type="caution">
    <text evidence="4">The sequence shown here is derived from an EMBL/GenBank/DDBJ whole genome shotgun (WGS) entry which is preliminary data.</text>
</comment>
<dbReference type="Proteomes" id="UP001384579">
    <property type="component" value="Unassembled WGS sequence"/>
</dbReference>
<dbReference type="InterPro" id="IPR003697">
    <property type="entry name" value="Maf-like"/>
</dbReference>
<reference evidence="4 5" key="1">
    <citation type="journal article" date="2020" name="Harmful Algae">
        <title>Molecular and morphological characterization of a novel dihydroanatoxin-a producing Microcoleus species (cyanobacteria) from the Russian River, California, USA.</title>
        <authorList>
            <person name="Conklin K.Y."/>
            <person name="Stancheva R."/>
            <person name="Otten T.G."/>
            <person name="Fadness R."/>
            <person name="Boyer G.L."/>
            <person name="Read B."/>
            <person name="Zhang X."/>
            <person name="Sheath R.G."/>
        </authorList>
    </citation>
    <scope>NUCLEOTIDE SEQUENCE [LARGE SCALE GENOMIC DNA]</scope>
    <source>
        <strain evidence="4 5">PTRS2</strain>
    </source>
</reference>
<keyword evidence="5" id="KW-1185">Reference proteome</keyword>
<protein>
    <recommendedName>
        <fullName evidence="3">Nucleoside triphosphate pyrophosphatase</fullName>
        <ecNumber evidence="3">3.6.1.9</ecNumber>
    </recommendedName>
    <alternativeName>
        <fullName evidence="3">Nucleotide pyrophosphatase</fullName>
        <shortName evidence="3">Nucleotide PPase</shortName>
    </alternativeName>
</protein>
<comment type="catalytic activity">
    <reaction evidence="3">
        <text>a 2'-deoxyribonucleoside 5'-triphosphate + H2O = a 2'-deoxyribonucleoside 5'-phosphate + diphosphate + H(+)</text>
        <dbReference type="Rhea" id="RHEA:44644"/>
        <dbReference type="ChEBI" id="CHEBI:15377"/>
        <dbReference type="ChEBI" id="CHEBI:15378"/>
        <dbReference type="ChEBI" id="CHEBI:33019"/>
        <dbReference type="ChEBI" id="CHEBI:61560"/>
        <dbReference type="ChEBI" id="CHEBI:65317"/>
        <dbReference type="EC" id="3.6.1.9"/>
    </reaction>
</comment>
<comment type="catalytic activity">
    <reaction evidence="3">
        <text>a ribonucleoside 5'-triphosphate + H2O = a ribonucleoside 5'-phosphate + diphosphate + H(+)</text>
        <dbReference type="Rhea" id="RHEA:23996"/>
        <dbReference type="ChEBI" id="CHEBI:15377"/>
        <dbReference type="ChEBI" id="CHEBI:15378"/>
        <dbReference type="ChEBI" id="CHEBI:33019"/>
        <dbReference type="ChEBI" id="CHEBI:58043"/>
        <dbReference type="ChEBI" id="CHEBI:61557"/>
        <dbReference type="EC" id="3.6.1.9"/>
    </reaction>
</comment>
<dbReference type="RefSeq" id="WP_340525741.1">
    <property type="nucleotide sequence ID" value="NZ_JBBLXS010000462.1"/>
</dbReference>
<gene>
    <name evidence="4" type="ORF">WMG39_24095</name>
</gene>
<dbReference type="Pfam" id="PF02545">
    <property type="entry name" value="Maf"/>
    <property type="match status" value="1"/>
</dbReference>
<comment type="caution">
    <text evidence="3">Lacks conserved residue(s) required for the propagation of feature annotation.</text>
</comment>
<evidence type="ECO:0000313" key="5">
    <source>
        <dbReference type="Proteomes" id="UP001384579"/>
    </source>
</evidence>
<evidence type="ECO:0000313" key="4">
    <source>
        <dbReference type="EMBL" id="MEK0187897.1"/>
    </source>
</evidence>
<dbReference type="NCBIfam" id="TIGR00172">
    <property type="entry name" value="maf"/>
    <property type="match status" value="1"/>
</dbReference>
<dbReference type="CDD" id="cd00555">
    <property type="entry name" value="Maf"/>
    <property type="match status" value="1"/>
</dbReference>
<keyword evidence="3" id="KW-0546">Nucleotide metabolism</keyword>
<comment type="subcellular location">
    <subcellularLocation>
        <location evidence="3">Cytoplasm</location>
    </subcellularLocation>
</comment>
<dbReference type="InterPro" id="IPR029001">
    <property type="entry name" value="ITPase-like_fam"/>
</dbReference>